<keyword evidence="2" id="KW-1185">Reference proteome</keyword>
<proteinExistence type="predicted"/>
<dbReference type="Proteomes" id="UP000184452">
    <property type="component" value="Unassembled WGS sequence"/>
</dbReference>
<name>A0A1M6WSQ9_9ACTN</name>
<sequence length="126" mass="14700">MNEDVRTGDGPEIVDAAEQRLFRKYHRRRGTGDASLLHLVSRSRFSDTENLLDALSTLEQVREELDGIERVLLDRLRTEHKVSWRKVGEALKISRQGAERRFLRVMSLDGNADRGRRRIRERKSES</sequence>
<protein>
    <submittedName>
        <fullName evidence="1">Uncharacterized protein</fullName>
    </submittedName>
</protein>
<reference evidence="1 2" key="1">
    <citation type="submission" date="2016-11" db="EMBL/GenBank/DDBJ databases">
        <authorList>
            <person name="Jaros S."/>
            <person name="Januszkiewicz K."/>
            <person name="Wedrychowicz H."/>
        </authorList>
    </citation>
    <scope>NUCLEOTIDE SEQUENCE [LARGE SCALE GENOMIC DNA]</scope>
    <source>
        <strain evidence="1 2">CGMCC 4.5723</strain>
    </source>
</reference>
<gene>
    <name evidence="1" type="ORF">SAMN05421803_1504</name>
</gene>
<accession>A0A1M6WSQ9</accession>
<evidence type="ECO:0000313" key="2">
    <source>
        <dbReference type="Proteomes" id="UP000184452"/>
    </source>
</evidence>
<evidence type="ECO:0000313" key="1">
    <source>
        <dbReference type="EMBL" id="SHK96773.1"/>
    </source>
</evidence>
<dbReference type="EMBL" id="FQZK01000050">
    <property type="protein sequence ID" value="SHK96773.1"/>
    <property type="molecule type" value="Genomic_DNA"/>
</dbReference>
<organism evidence="1 2">
    <name type="scientific">Nocardiopsis flavescens</name>
    <dbReference type="NCBI Taxonomy" id="758803"/>
    <lineage>
        <taxon>Bacteria</taxon>
        <taxon>Bacillati</taxon>
        <taxon>Actinomycetota</taxon>
        <taxon>Actinomycetes</taxon>
        <taxon>Streptosporangiales</taxon>
        <taxon>Nocardiopsidaceae</taxon>
        <taxon>Nocardiopsis</taxon>
    </lineage>
</organism>
<dbReference type="AlphaFoldDB" id="A0A1M6WSQ9"/>